<proteinExistence type="predicted"/>
<protein>
    <submittedName>
        <fullName evidence="1">DUF397 domain-containing protein</fullName>
    </submittedName>
</protein>
<evidence type="ECO:0000313" key="1">
    <source>
        <dbReference type="EMBL" id="MDT0398679.1"/>
    </source>
</evidence>
<dbReference type="RefSeq" id="WP_311647717.1">
    <property type="nucleotide sequence ID" value="NZ_JAVRFA010000054.1"/>
</dbReference>
<organism evidence="1 2">
    <name type="scientific">Streptomyces edwardsiae</name>
    <dbReference type="NCBI Taxonomy" id="3075527"/>
    <lineage>
        <taxon>Bacteria</taxon>
        <taxon>Bacillati</taxon>
        <taxon>Actinomycetota</taxon>
        <taxon>Actinomycetes</taxon>
        <taxon>Kitasatosporales</taxon>
        <taxon>Streptomycetaceae</taxon>
        <taxon>Streptomyces</taxon>
    </lineage>
</organism>
<reference evidence="2" key="1">
    <citation type="submission" date="2023-07" db="EMBL/GenBank/DDBJ databases">
        <title>30 novel species of actinomycetes from the DSMZ collection.</title>
        <authorList>
            <person name="Nouioui I."/>
        </authorList>
    </citation>
    <scope>NUCLEOTIDE SEQUENCE [LARGE SCALE GENOMIC DNA]</scope>
    <source>
        <strain evidence="2">DSM 41636</strain>
    </source>
</reference>
<sequence>MTHPPTEHCGSLEWFKSSYGSADGPGCAEVAFAPRQWVAFAPYVSGSR</sequence>
<name>A0ABU2Q2N9_9ACTN</name>
<gene>
    <name evidence="1" type="ORF">RM705_28880</name>
</gene>
<accession>A0ABU2Q2N9</accession>
<evidence type="ECO:0000313" key="2">
    <source>
        <dbReference type="Proteomes" id="UP001183881"/>
    </source>
</evidence>
<dbReference type="EMBL" id="JAVRFA010000054">
    <property type="protein sequence ID" value="MDT0398679.1"/>
    <property type="molecule type" value="Genomic_DNA"/>
</dbReference>
<dbReference type="Proteomes" id="UP001183881">
    <property type="component" value="Unassembled WGS sequence"/>
</dbReference>
<comment type="caution">
    <text evidence="1">The sequence shown here is derived from an EMBL/GenBank/DDBJ whole genome shotgun (WGS) entry which is preliminary data.</text>
</comment>
<keyword evidence="2" id="KW-1185">Reference proteome</keyword>